<proteinExistence type="predicted"/>
<evidence type="ECO:0000256" key="1">
    <source>
        <dbReference type="ARBA" id="ARBA00022723"/>
    </source>
</evidence>
<dbReference type="Gene3D" id="4.10.60.10">
    <property type="entry name" value="Zinc finger, CCHC-type"/>
    <property type="match status" value="1"/>
</dbReference>
<keyword evidence="1" id="KW-0479">Metal-binding</keyword>
<dbReference type="InterPro" id="IPR025829">
    <property type="entry name" value="Zn_knuckle_CX2CX3GHX4C"/>
</dbReference>
<feature type="non-terminal residue" evidence="5">
    <location>
        <position position="86"/>
    </location>
</feature>
<feature type="non-terminal residue" evidence="5">
    <location>
        <position position="1"/>
    </location>
</feature>
<gene>
    <name evidence="5" type="ORF">L9F63_001496</name>
</gene>
<dbReference type="InterPro" id="IPR036875">
    <property type="entry name" value="Znf_CCHC_sf"/>
</dbReference>
<dbReference type="Proteomes" id="UP001233999">
    <property type="component" value="Unassembled WGS sequence"/>
</dbReference>
<evidence type="ECO:0000259" key="4">
    <source>
        <dbReference type="Pfam" id="PF13696"/>
    </source>
</evidence>
<dbReference type="GO" id="GO:0003676">
    <property type="term" value="F:nucleic acid binding"/>
    <property type="evidence" value="ECO:0007669"/>
    <property type="project" value="InterPro"/>
</dbReference>
<dbReference type="Pfam" id="PF13696">
    <property type="entry name" value="zf-CCHC_2"/>
    <property type="match status" value="1"/>
</dbReference>
<accession>A0AAD8A3X1</accession>
<evidence type="ECO:0000313" key="6">
    <source>
        <dbReference type="Proteomes" id="UP001233999"/>
    </source>
</evidence>
<name>A0AAD8A3X1_DIPPU</name>
<comment type="caution">
    <text evidence="5">The sequence shown here is derived from an EMBL/GenBank/DDBJ whole genome shotgun (WGS) entry which is preliminary data.</text>
</comment>
<dbReference type="GO" id="GO:0008270">
    <property type="term" value="F:zinc ion binding"/>
    <property type="evidence" value="ECO:0007669"/>
    <property type="project" value="UniProtKB-KW"/>
</dbReference>
<keyword evidence="6" id="KW-1185">Reference proteome</keyword>
<organism evidence="5 6">
    <name type="scientific">Diploptera punctata</name>
    <name type="common">Pacific beetle cockroach</name>
    <dbReference type="NCBI Taxonomy" id="6984"/>
    <lineage>
        <taxon>Eukaryota</taxon>
        <taxon>Metazoa</taxon>
        <taxon>Ecdysozoa</taxon>
        <taxon>Arthropoda</taxon>
        <taxon>Hexapoda</taxon>
        <taxon>Insecta</taxon>
        <taxon>Pterygota</taxon>
        <taxon>Neoptera</taxon>
        <taxon>Polyneoptera</taxon>
        <taxon>Dictyoptera</taxon>
        <taxon>Blattodea</taxon>
        <taxon>Blaberoidea</taxon>
        <taxon>Blaberidae</taxon>
        <taxon>Diplopterinae</taxon>
        <taxon>Diploptera</taxon>
    </lineage>
</organism>
<protein>
    <recommendedName>
        <fullName evidence="4">Zinc knuckle CX2CX3GHX4C domain-containing protein</fullName>
    </recommendedName>
</protein>
<evidence type="ECO:0000256" key="3">
    <source>
        <dbReference type="ARBA" id="ARBA00022833"/>
    </source>
</evidence>
<dbReference type="AlphaFoldDB" id="A0AAD8A3X1"/>
<keyword evidence="3" id="KW-0862">Zinc</keyword>
<dbReference type="EMBL" id="JASPKZ010003851">
    <property type="protein sequence ID" value="KAJ9591984.1"/>
    <property type="molecule type" value="Genomic_DNA"/>
</dbReference>
<dbReference type="SUPFAM" id="SSF57756">
    <property type="entry name" value="Retrovirus zinc finger-like domains"/>
    <property type="match status" value="1"/>
</dbReference>
<sequence length="86" mass="9842">ANLQQPWCPFPTAQLFNGYNSNNYSGFANPNTISTSLNSSFSDSLRDLEEQFAEMVLERKPTKKPPQTYMCHLCFTKGHYIKDCPM</sequence>
<reference evidence="5" key="1">
    <citation type="journal article" date="2023" name="IScience">
        <title>Live-bearing cockroach genome reveals convergent evolutionary mechanisms linked to viviparity in insects and beyond.</title>
        <authorList>
            <person name="Fouks B."/>
            <person name="Harrison M.C."/>
            <person name="Mikhailova A.A."/>
            <person name="Marchal E."/>
            <person name="English S."/>
            <person name="Carruthers M."/>
            <person name="Jennings E.C."/>
            <person name="Chiamaka E.L."/>
            <person name="Frigard R.A."/>
            <person name="Pippel M."/>
            <person name="Attardo G.M."/>
            <person name="Benoit J.B."/>
            <person name="Bornberg-Bauer E."/>
            <person name="Tobe S.S."/>
        </authorList>
    </citation>
    <scope>NUCLEOTIDE SEQUENCE</scope>
    <source>
        <strain evidence="5">Stay&amp;Tobe</strain>
    </source>
</reference>
<evidence type="ECO:0000256" key="2">
    <source>
        <dbReference type="ARBA" id="ARBA00022771"/>
    </source>
</evidence>
<evidence type="ECO:0000313" key="5">
    <source>
        <dbReference type="EMBL" id="KAJ9591984.1"/>
    </source>
</evidence>
<keyword evidence="2" id="KW-0863">Zinc-finger</keyword>
<reference evidence="5" key="2">
    <citation type="submission" date="2023-05" db="EMBL/GenBank/DDBJ databases">
        <authorList>
            <person name="Fouks B."/>
        </authorList>
    </citation>
    <scope>NUCLEOTIDE SEQUENCE</scope>
    <source>
        <strain evidence="5">Stay&amp;Tobe</strain>
        <tissue evidence="5">Testes</tissue>
    </source>
</reference>
<feature type="domain" description="Zinc knuckle CX2CX3GHX4C" evidence="4">
    <location>
        <begin position="66"/>
        <end position="86"/>
    </location>
</feature>